<evidence type="ECO:0000259" key="1">
    <source>
        <dbReference type="Pfam" id="PF00078"/>
    </source>
</evidence>
<dbReference type="PANTHER" id="PTHR46890:SF28">
    <property type="entry name" value="REVERSE TRANSCRIPTASE DOMAIN-CONTAINING PROTEIN"/>
    <property type="match status" value="1"/>
</dbReference>
<reference evidence="3" key="2">
    <citation type="submission" date="2025-08" db="UniProtKB">
        <authorList>
            <consortium name="RefSeq"/>
        </authorList>
    </citation>
    <scope>IDENTIFICATION</scope>
    <source>
        <tissue evidence="3">Leaf</tissue>
    </source>
</reference>
<dbReference type="PANTHER" id="PTHR46890">
    <property type="entry name" value="NON-LTR RETROLELEMENT REVERSE TRANSCRIPTASE-LIKE PROTEIN-RELATED"/>
    <property type="match status" value="1"/>
</dbReference>
<sequence>MVSGDEVREAVLDMSPTSLASLDGFNDTFYHKCWSIIATDVIEFMKSFFNGNKLTRFYSHTCLVLISKVDSPTTFADFRPISLSNFSAKIISKILARRLNPLLPKLISENQSGFVKGRLITDNVLLAQEIIHGISEPNTRGNMVIRLDMAKAYNRVSWEFLLSVFRNFGFSSWWTEAIGRLISEVWYSIIVNGTRRDFFKD</sequence>
<protein>
    <submittedName>
        <fullName evidence="3">Uncharacterized protein LOC104231514</fullName>
    </submittedName>
</protein>
<dbReference type="AlphaFoldDB" id="A0A1U7X8P9"/>
<accession>A0A1U7X8P9</accession>
<dbReference type="OrthoDB" id="1937198at2759"/>
<dbReference type="Proteomes" id="UP000189701">
    <property type="component" value="Unplaced"/>
</dbReference>
<dbReference type="CDD" id="cd01650">
    <property type="entry name" value="RT_nLTR_like"/>
    <property type="match status" value="1"/>
</dbReference>
<keyword evidence="2" id="KW-1185">Reference proteome</keyword>
<dbReference type="InterPro" id="IPR052343">
    <property type="entry name" value="Retrotransposon-Effector_Assoc"/>
</dbReference>
<feature type="domain" description="Reverse transcriptase" evidence="1">
    <location>
        <begin position="76"/>
        <end position="177"/>
    </location>
</feature>
<evidence type="ECO:0000313" key="3">
    <source>
        <dbReference type="RefSeq" id="XP_009782830.1"/>
    </source>
</evidence>
<dbReference type="InterPro" id="IPR043502">
    <property type="entry name" value="DNA/RNA_pol_sf"/>
</dbReference>
<organism evidence="2 3">
    <name type="scientific">Nicotiana sylvestris</name>
    <name type="common">Wood tobacco</name>
    <name type="synonym">South American tobacco</name>
    <dbReference type="NCBI Taxonomy" id="4096"/>
    <lineage>
        <taxon>Eukaryota</taxon>
        <taxon>Viridiplantae</taxon>
        <taxon>Streptophyta</taxon>
        <taxon>Embryophyta</taxon>
        <taxon>Tracheophyta</taxon>
        <taxon>Spermatophyta</taxon>
        <taxon>Magnoliopsida</taxon>
        <taxon>eudicotyledons</taxon>
        <taxon>Gunneridae</taxon>
        <taxon>Pentapetalae</taxon>
        <taxon>asterids</taxon>
        <taxon>lamiids</taxon>
        <taxon>Solanales</taxon>
        <taxon>Solanaceae</taxon>
        <taxon>Nicotianoideae</taxon>
        <taxon>Nicotianeae</taxon>
        <taxon>Nicotiana</taxon>
    </lineage>
</organism>
<dbReference type="SUPFAM" id="SSF56672">
    <property type="entry name" value="DNA/RNA polymerases"/>
    <property type="match status" value="1"/>
</dbReference>
<reference evidence="2" key="1">
    <citation type="journal article" date="2013" name="Genome Biol.">
        <title>Reference genomes and transcriptomes of Nicotiana sylvestris and Nicotiana tomentosiformis.</title>
        <authorList>
            <person name="Sierro N."/>
            <person name="Battey J.N."/>
            <person name="Ouadi S."/>
            <person name="Bovet L."/>
            <person name="Goepfert S."/>
            <person name="Bakaher N."/>
            <person name="Peitsch M.C."/>
            <person name="Ivanov N.V."/>
        </authorList>
    </citation>
    <scope>NUCLEOTIDE SEQUENCE [LARGE SCALE GENOMIC DNA]</scope>
</reference>
<dbReference type="RefSeq" id="XP_009782830.1">
    <property type="nucleotide sequence ID" value="XM_009784528.1"/>
</dbReference>
<evidence type="ECO:0000313" key="2">
    <source>
        <dbReference type="Proteomes" id="UP000189701"/>
    </source>
</evidence>
<gene>
    <name evidence="3" type="primary">LOC104231514</name>
</gene>
<name>A0A1U7X8P9_NICSY</name>
<dbReference type="InterPro" id="IPR000477">
    <property type="entry name" value="RT_dom"/>
</dbReference>
<proteinExistence type="predicted"/>
<dbReference type="Pfam" id="PF00078">
    <property type="entry name" value="RVT_1"/>
    <property type="match status" value="1"/>
</dbReference>
<dbReference type="eggNOG" id="KOG1075">
    <property type="taxonomic scope" value="Eukaryota"/>
</dbReference>
<dbReference type="STRING" id="4096.A0A1U7X8P9"/>